<feature type="compositionally biased region" description="Polar residues" evidence="4">
    <location>
        <begin position="141"/>
        <end position="159"/>
    </location>
</feature>
<gene>
    <name evidence="6" type="ORF">M436DRAFT_45253</name>
</gene>
<keyword evidence="3" id="KW-0326">Glycosidase</keyword>
<protein>
    <submittedName>
        <fullName evidence="6">Nucleoside hydrolase</fullName>
    </submittedName>
</protein>
<feature type="region of interest" description="Disordered" evidence="4">
    <location>
        <begin position="383"/>
        <end position="404"/>
    </location>
</feature>
<evidence type="ECO:0000256" key="4">
    <source>
        <dbReference type="SAM" id="MobiDB-lite"/>
    </source>
</evidence>
<sequence length="437" mass="47625">MAPKQKIIIDTDPGVDDILAMLLAFSATPEEIEVLLISLTFGNIDVQNCLRNAVSLFHHIEKEIAWRSKSGKNLGFETLRASKPLVAVGAEEPLAEQLMMADFFHGTDGLGGIHSSHPHLTPQETWKKLFDAAGGAPLSPEATNTSQQVREASMFQPSQRRSHEEILRLLRENEPDTITIVAIGPLTNLAIAAAQDPETFLRVKEVVVMGNAINEPGNVTPVAEFNTYADSIATARVYALTSPSPNSTVPPSPPTLPGSQSLPHLAPYPVKLSRQLKLTVFPLDITTPHKITRGQVKQTIQPSIEAGSPLAEWTAAFLNSTFDKVESLMEGVSGDSVGLELHDPLCIWYALTHDDAGWKIKKDEDIRIETTGQWTRGMTVVDRRGRKKRAADDGEGEIPGDAGNWLSPNAGNRVGRCVQSPGVDLFAPYLLRRVFDA</sequence>
<comment type="similarity">
    <text evidence="1">Belongs to the IUNH family.</text>
</comment>
<keyword evidence="7" id="KW-1185">Reference proteome</keyword>
<dbReference type="GeneID" id="25410301"/>
<evidence type="ECO:0000256" key="1">
    <source>
        <dbReference type="ARBA" id="ARBA00009176"/>
    </source>
</evidence>
<evidence type="ECO:0000313" key="7">
    <source>
        <dbReference type="Proteomes" id="UP000027730"/>
    </source>
</evidence>
<dbReference type="EMBL" id="KL584708">
    <property type="protein sequence ID" value="KEQ73959.1"/>
    <property type="molecule type" value="Genomic_DNA"/>
</dbReference>
<dbReference type="OrthoDB" id="5783963at2759"/>
<dbReference type="PANTHER" id="PTHR12304">
    <property type="entry name" value="INOSINE-URIDINE PREFERRING NUCLEOSIDE HYDROLASE"/>
    <property type="match status" value="1"/>
</dbReference>
<dbReference type="Gene3D" id="3.90.245.10">
    <property type="entry name" value="Ribonucleoside hydrolase-like"/>
    <property type="match status" value="1"/>
</dbReference>
<dbReference type="InterPro" id="IPR001910">
    <property type="entry name" value="Inosine/uridine_hydrolase_dom"/>
</dbReference>
<keyword evidence="2 6" id="KW-0378">Hydrolase</keyword>
<dbReference type="Pfam" id="PF01156">
    <property type="entry name" value="IU_nuc_hydro"/>
    <property type="match status" value="1"/>
</dbReference>
<evidence type="ECO:0000256" key="3">
    <source>
        <dbReference type="ARBA" id="ARBA00023295"/>
    </source>
</evidence>
<feature type="domain" description="Inosine/uridine-preferring nucleoside hydrolase" evidence="5">
    <location>
        <begin position="7"/>
        <end position="390"/>
    </location>
</feature>
<evidence type="ECO:0000256" key="2">
    <source>
        <dbReference type="ARBA" id="ARBA00022801"/>
    </source>
</evidence>
<dbReference type="STRING" id="1043004.A0A074WQT0"/>
<dbReference type="InterPro" id="IPR023186">
    <property type="entry name" value="IUNH"/>
</dbReference>
<evidence type="ECO:0000313" key="6">
    <source>
        <dbReference type="EMBL" id="KEQ73959.1"/>
    </source>
</evidence>
<evidence type="ECO:0000259" key="5">
    <source>
        <dbReference type="Pfam" id="PF01156"/>
    </source>
</evidence>
<name>A0A074WQT0_9PEZI</name>
<dbReference type="SUPFAM" id="SSF53590">
    <property type="entry name" value="Nucleoside hydrolase"/>
    <property type="match status" value="1"/>
</dbReference>
<dbReference type="InterPro" id="IPR036452">
    <property type="entry name" value="Ribo_hydro-like"/>
</dbReference>
<dbReference type="PANTHER" id="PTHR12304:SF56">
    <property type="entry name" value="HYDROLASE, PUTATIVE (AFU_ORTHOLOGUE AFUA_1G11790)-RELATED"/>
    <property type="match status" value="1"/>
</dbReference>
<dbReference type="Proteomes" id="UP000027730">
    <property type="component" value="Unassembled WGS sequence"/>
</dbReference>
<dbReference type="RefSeq" id="XP_013427999.1">
    <property type="nucleotide sequence ID" value="XM_013572545.1"/>
</dbReference>
<organism evidence="6 7">
    <name type="scientific">Aureobasidium namibiae CBS 147.97</name>
    <dbReference type="NCBI Taxonomy" id="1043004"/>
    <lineage>
        <taxon>Eukaryota</taxon>
        <taxon>Fungi</taxon>
        <taxon>Dikarya</taxon>
        <taxon>Ascomycota</taxon>
        <taxon>Pezizomycotina</taxon>
        <taxon>Dothideomycetes</taxon>
        <taxon>Dothideomycetidae</taxon>
        <taxon>Dothideales</taxon>
        <taxon>Saccotheciaceae</taxon>
        <taxon>Aureobasidium</taxon>
    </lineage>
</organism>
<accession>A0A074WQT0</accession>
<proteinExistence type="inferred from homology"/>
<dbReference type="AlphaFoldDB" id="A0A074WQT0"/>
<feature type="region of interest" description="Disordered" evidence="4">
    <location>
        <begin position="137"/>
        <end position="162"/>
    </location>
</feature>
<dbReference type="GO" id="GO:0005829">
    <property type="term" value="C:cytosol"/>
    <property type="evidence" value="ECO:0007669"/>
    <property type="project" value="TreeGrafter"/>
</dbReference>
<dbReference type="GO" id="GO:0006152">
    <property type="term" value="P:purine nucleoside catabolic process"/>
    <property type="evidence" value="ECO:0007669"/>
    <property type="project" value="TreeGrafter"/>
</dbReference>
<dbReference type="GO" id="GO:0008477">
    <property type="term" value="F:purine nucleosidase activity"/>
    <property type="evidence" value="ECO:0007669"/>
    <property type="project" value="TreeGrafter"/>
</dbReference>
<dbReference type="HOGENOM" id="CLU_036838_9_0_1"/>
<reference evidence="6 7" key="1">
    <citation type="journal article" date="2014" name="BMC Genomics">
        <title>Genome sequencing of four Aureobasidium pullulans varieties: biotechnological potential, stress tolerance, and description of new species.</title>
        <authorList>
            <person name="Gostin Ar C."/>
            <person name="Ohm R.A."/>
            <person name="Kogej T."/>
            <person name="Sonjak S."/>
            <person name="Turk M."/>
            <person name="Zajc J."/>
            <person name="Zalar P."/>
            <person name="Grube M."/>
            <person name="Sun H."/>
            <person name="Han J."/>
            <person name="Sharma A."/>
            <person name="Chiniquy J."/>
            <person name="Ngan C.Y."/>
            <person name="Lipzen A."/>
            <person name="Barry K."/>
            <person name="Grigoriev I.V."/>
            <person name="Gunde-Cimerman N."/>
        </authorList>
    </citation>
    <scope>NUCLEOTIDE SEQUENCE [LARGE SCALE GENOMIC DNA]</scope>
    <source>
        <strain evidence="6 7">CBS 147.97</strain>
    </source>
</reference>